<dbReference type="Gene3D" id="3.40.50.300">
    <property type="entry name" value="P-loop containing nucleotide triphosphate hydrolases"/>
    <property type="match status" value="2"/>
</dbReference>
<keyword evidence="3 5" id="KW-0347">Helicase</keyword>
<protein>
    <recommendedName>
        <fullName evidence="3">ATP-dependent RecD2 DNA helicase</fullName>
        <ecNumber evidence="3">5.6.2.3</ecNumber>
    </recommendedName>
    <alternativeName>
        <fullName evidence="3">DNA 5'-3' helicase subunit RecD2</fullName>
    </alternativeName>
</protein>
<dbReference type="GO" id="GO:0006281">
    <property type="term" value="P:DNA repair"/>
    <property type="evidence" value="ECO:0007669"/>
    <property type="project" value="InterPro"/>
</dbReference>
<keyword evidence="3" id="KW-0238">DNA-binding</keyword>
<dbReference type="InterPro" id="IPR055446">
    <property type="entry name" value="RecD2_N_OB"/>
</dbReference>
<evidence type="ECO:0000256" key="3">
    <source>
        <dbReference type="HAMAP-Rule" id="MF_01488"/>
    </source>
</evidence>
<dbReference type="PANTHER" id="PTHR43788:SF6">
    <property type="entry name" value="DNA HELICASE B"/>
    <property type="match status" value="1"/>
</dbReference>
<keyword evidence="2 3" id="KW-0067">ATP-binding</keyword>
<gene>
    <name evidence="3" type="primary">recD2</name>
    <name evidence="5" type="ORF">EEL30_12985</name>
</gene>
<dbReference type="PANTHER" id="PTHR43788">
    <property type="entry name" value="DNA2/NAM7 HELICASE FAMILY MEMBER"/>
    <property type="match status" value="1"/>
</dbReference>
<dbReference type="InterPro" id="IPR027785">
    <property type="entry name" value="UvrD-like_helicase_C"/>
</dbReference>
<dbReference type="InterPro" id="IPR029493">
    <property type="entry name" value="RecD2-like_HHH"/>
</dbReference>
<feature type="domain" description="Helix-hairpin-helix DNA-binding motif class 1" evidence="4">
    <location>
        <begin position="197"/>
        <end position="216"/>
    </location>
</feature>
<comment type="catalytic activity">
    <reaction evidence="3">
        <text>ATP + H2O = ADP + phosphate + H(+)</text>
        <dbReference type="Rhea" id="RHEA:13065"/>
        <dbReference type="ChEBI" id="CHEBI:15377"/>
        <dbReference type="ChEBI" id="CHEBI:15378"/>
        <dbReference type="ChEBI" id="CHEBI:30616"/>
        <dbReference type="ChEBI" id="CHEBI:43474"/>
        <dbReference type="ChEBI" id="CHEBI:456216"/>
        <dbReference type="EC" id="5.6.2.3"/>
    </reaction>
</comment>
<dbReference type="SUPFAM" id="SSF52540">
    <property type="entry name" value="P-loop containing nucleoside triphosphate hydrolases"/>
    <property type="match status" value="1"/>
</dbReference>
<dbReference type="GO" id="GO:0005524">
    <property type="term" value="F:ATP binding"/>
    <property type="evidence" value="ECO:0007669"/>
    <property type="project" value="UniProtKB-UniRule"/>
</dbReference>
<dbReference type="EC" id="5.6.2.3" evidence="3"/>
<dbReference type="InterPro" id="IPR003583">
    <property type="entry name" value="Hlx-hairpin-Hlx_DNA-bd_motif"/>
</dbReference>
<dbReference type="GO" id="GO:0009338">
    <property type="term" value="C:exodeoxyribonuclease V complex"/>
    <property type="evidence" value="ECO:0007669"/>
    <property type="project" value="TreeGrafter"/>
</dbReference>
<dbReference type="NCBIfam" id="TIGR01448">
    <property type="entry name" value="recD_rel"/>
    <property type="match status" value="1"/>
</dbReference>
<sequence length="754" mass="85852">MQQQALPLFRETYIRGQVKHEIFYNEENWYAIIRFKVEETTEPIKDKDVIVVGHFPRPHEDETYTFYGEWKDHPKYGKQYVAERYERETPKTKSGVEKYLASGLFSRIGKKLAKRIVEHLGVDALTIIAENPDDLAAIPGISPKRAKQIYDSVMEHQSLERTMVFLYEFGIGVHVALRIYQAYKHNTMTVLTETPYKLIEDVQGIGFKRADDIALSTGIAASSPERVMAACLYVLQEAGYSEGHVYFPHEELIGRAIQLLTECGGHVFEAEDVQRSIEQLVMENKVHWEEERVYLPSLFFAEIGLAKRLHYFASREDSDSYPASEFYQAIGKVEEELGISYASKQREAVEKAMDSGLMLLTGGPGTGKTTVIRGICHVFANLQGISLDMKKYDTHDNPFPILLVAPTGRAAKRMSETTGLPAMTIHRLLGWKGESFEHDNDNPVRGKMIIIDEMSMVDVWLANQLFRCLPKDIHVVMVGDPDQLPSVGPGNVLFDMLESNMIPVVQLTDIYRQAEESSIIRLAHDIRVGKVPQDLLAPTQDRRFFTTSPQNVVDVVKQICSSSVNKGYTAKDIQVLAPVYKGVAGVNHINEELQLLFNPPSEQKREVTFGETVFRVKDKVLQLVNNADEQVFNGDMGEVVAIFRPTENEENEEQLVVSFEGREVVYRRSQYHQLTLAYCCSVHKSQGSEFPIVILPLVRNYYRMLRRKLIYTGVTRSKSFLLMCGDPDAFRIAVQNDEEGIRYSYLQDRLRLYG</sequence>
<dbReference type="InterPro" id="IPR027417">
    <property type="entry name" value="P-loop_NTPase"/>
</dbReference>
<dbReference type="GO" id="GO:0043139">
    <property type="term" value="F:5'-3' DNA helicase activity"/>
    <property type="evidence" value="ECO:0007669"/>
    <property type="project" value="UniProtKB-UniRule"/>
</dbReference>
<dbReference type="SMART" id="SM00278">
    <property type="entry name" value="HhH1"/>
    <property type="match status" value="3"/>
</dbReference>
<dbReference type="Gene3D" id="1.10.150.20">
    <property type="entry name" value="5' to 3' exonuclease, C-terminal subdomain"/>
    <property type="match status" value="1"/>
</dbReference>
<dbReference type="EMBL" id="CP033464">
    <property type="protein sequence ID" value="QDX93141.1"/>
    <property type="molecule type" value="Genomic_DNA"/>
</dbReference>
<dbReference type="HAMAP" id="MF_01488">
    <property type="entry name" value="RecD2"/>
    <property type="match status" value="1"/>
</dbReference>
<dbReference type="InterPro" id="IPR050534">
    <property type="entry name" value="Coronavir_polyprotein_1ab"/>
</dbReference>
<dbReference type="GO" id="GO:0016887">
    <property type="term" value="F:ATP hydrolysis activity"/>
    <property type="evidence" value="ECO:0007669"/>
    <property type="project" value="RHEA"/>
</dbReference>
<dbReference type="GO" id="GO:0003677">
    <property type="term" value="F:DNA binding"/>
    <property type="evidence" value="ECO:0007669"/>
    <property type="project" value="UniProtKB-UniRule"/>
</dbReference>
<keyword evidence="1 3" id="KW-0547">Nucleotide-binding</keyword>
<dbReference type="AlphaFoldDB" id="A0A518V811"/>
<comment type="similarity">
    <text evidence="3">Belongs to the RecD family. RecD2 subfamily.</text>
</comment>
<dbReference type="SUPFAM" id="SSF47781">
    <property type="entry name" value="RuvA domain 2-like"/>
    <property type="match status" value="1"/>
</dbReference>
<evidence type="ECO:0000259" key="4">
    <source>
        <dbReference type="SMART" id="SM00278"/>
    </source>
</evidence>
<feature type="domain" description="Helix-hairpin-helix DNA-binding motif class 1" evidence="4">
    <location>
        <begin position="98"/>
        <end position="119"/>
    </location>
</feature>
<feature type="binding site" evidence="3">
    <location>
        <begin position="365"/>
        <end position="369"/>
    </location>
    <ligand>
        <name>ATP</name>
        <dbReference type="ChEBI" id="CHEBI:30616"/>
    </ligand>
</feature>
<feature type="domain" description="Helix-hairpin-helix DNA-binding motif class 1" evidence="4">
    <location>
        <begin position="133"/>
        <end position="152"/>
    </location>
</feature>
<comment type="function">
    <text evidence="3">DNA-dependent ATPase and ATP-dependent 5'-3' DNA helicase. Has no activity on blunt DNA or DNA with 3'-overhangs, requires at least 10 bases of 5'-ssDNA for helicase activity.</text>
</comment>
<keyword evidence="3" id="KW-0378">Hydrolase</keyword>
<accession>A0A518V811</accession>
<dbReference type="Pfam" id="PF14520">
    <property type="entry name" value="HHH_5"/>
    <property type="match status" value="1"/>
</dbReference>
<evidence type="ECO:0000256" key="1">
    <source>
        <dbReference type="ARBA" id="ARBA00022741"/>
    </source>
</evidence>
<dbReference type="Pfam" id="PF18335">
    <property type="entry name" value="SH3_13"/>
    <property type="match status" value="1"/>
</dbReference>
<dbReference type="Gene3D" id="2.30.30.940">
    <property type="match status" value="1"/>
</dbReference>
<evidence type="ECO:0000313" key="5">
    <source>
        <dbReference type="EMBL" id="QDX93141.1"/>
    </source>
</evidence>
<dbReference type="Pfam" id="PF23139">
    <property type="entry name" value="OB_YrrC"/>
    <property type="match status" value="1"/>
</dbReference>
<dbReference type="InterPro" id="IPR010994">
    <property type="entry name" value="RuvA_2-like"/>
</dbReference>
<dbReference type="GO" id="GO:0017116">
    <property type="term" value="F:single-stranded DNA helicase activity"/>
    <property type="evidence" value="ECO:0007669"/>
    <property type="project" value="TreeGrafter"/>
</dbReference>
<dbReference type="CDD" id="cd18809">
    <property type="entry name" value="SF1_C_RecD"/>
    <property type="match status" value="1"/>
</dbReference>
<evidence type="ECO:0000256" key="2">
    <source>
        <dbReference type="ARBA" id="ARBA00022840"/>
    </source>
</evidence>
<dbReference type="Proteomes" id="UP000319432">
    <property type="component" value="Chromosome"/>
</dbReference>
<dbReference type="Pfam" id="PF14490">
    <property type="entry name" value="HHH_RecD2"/>
    <property type="match status" value="1"/>
</dbReference>
<organism evidence="5 6">
    <name type="scientific">Brevibacillus laterosporus</name>
    <name type="common">Bacillus laterosporus</name>
    <dbReference type="NCBI Taxonomy" id="1465"/>
    <lineage>
        <taxon>Bacteria</taxon>
        <taxon>Bacillati</taxon>
        <taxon>Bacillota</taxon>
        <taxon>Bacilli</taxon>
        <taxon>Bacillales</taxon>
        <taxon>Paenibacillaceae</taxon>
        <taxon>Brevibacillus</taxon>
    </lineage>
</organism>
<dbReference type="Pfam" id="PF13538">
    <property type="entry name" value="UvrD_C_2"/>
    <property type="match status" value="1"/>
</dbReference>
<dbReference type="OrthoDB" id="9803432at2"/>
<dbReference type="GO" id="GO:0006310">
    <property type="term" value="P:DNA recombination"/>
    <property type="evidence" value="ECO:0007669"/>
    <property type="project" value="InterPro"/>
</dbReference>
<reference evidence="5 6" key="1">
    <citation type="submission" date="2018-11" db="EMBL/GenBank/DDBJ databases">
        <title>Phylogenetic determinants of toxin gene distribution in genomes of Brevibacillus laterosporus.</title>
        <authorList>
            <person name="Glare T.R."/>
            <person name="Durrant A."/>
            <person name="Berry C."/>
            <person name="Palma L."/>
            <person name="Ormskirk M."/>
            <person name="Cox M.O."/>
        </authorList>
    </citation>
    <scope>NUCLEOTIDE SEQUENCE [LARGE SCALE GENOMIC DNA]</scope>
    <source>
        <strain evidence="5 6">1821L</strain>
    </source>
</reference>
<proteinExistence type="inferred from homology"/>
<keyword evidence="6" id="KW-1185">Reference proteome</keyword>
<name>A0A518V811_BRELA</name>
<dbReference type="CDD" id="cd17933">
    <property type="entry name" value="DEXSc_RecD-like"/>
    <property type="match status" value="1"/>
</dbReference>
<dbReference type="InterPro" id="IPR006345">
    <property type="entry name" value="RecD2"/>
</dbReference>
<dbReference type="InterPro" id="IPR041451">
    <property type="entry name" value="RecD2_SH13"/>
</dbReference>
<dbReference type="Gene3D" id="1.10.10.2220">
    <property type="match status" value="1"/>
</dbReference>
<keyword evidence="3" id="KW-0413">Isomerase</keyword>
<dbReference type="Pfam" id="PF13245">
    <property type="entry name" value="AAA_19"/>
    <property type="match status" value="1"/>
</dbReference>
<evidence type="ECO:0000313" key="6">
    <source>
        <dbReference type="Proteomes" id="UP000319432"/>
    </source>
</evidence>